<keyword evidence="1" id="KW-0732">Signal</keyword>
<evidence type="ECO:0000313" key="3">
    <source>
        <dbReference type="Proteomes" id="UP000054481"/>
    </source>
</evidence>
<organism evidence="2 3">
    <name type="scientific">Hirsutella minnesotensis 3608</name>
    <dbReference type="NCBI Taxonomy" id="1043627"/>
    <lineage>
        <taxon>Eukaryota</taxon>
        <taxon>Fungi</taxon>
        <taxon>Dikarya</taxon>
        <taxon>Ascomycota</taxon>
        <taxon>Pezizomycotina</taxon>
        <taxon>Sordariomycetes</taxon>
        <taxon>Hypocreomycetidae</taxon>
        <taxon>Hypocreales</taxon>
        <taxon>Ophiocordycipitaceae</taxon>
        <taxon>Hirsutella</taxon>
    </lineage>
</organism>
<protein>
    <submittedName>
        <fullName evidence="2">Uncharacterized protein</fullName>
    </submittedName>
</protein>
<dbReference type="OrthoDB" id="4869988at2759"/>
<feature type="chain" id="PRO_5002526203" evidence="1">
    <location>
        <begin position="20"/>
        <end position="128"/>
    </location>
</feature>
<evidence type="ECO:0000256" key="1">
    <source>
        <dbReference type="SAM" id="SignalP"/>
    </source>
</evidence>
<proteinExistence type="predicted"/>
<evidence type="ECO:0000313" key="2">
    <source>
        <dbReference type="EMBL" id="KJZ70062.1"/>
    </source>
</evidence>
<reference evidence="2 3" key="1">
    <citation type="journal article" date="2014" name="Genome Biol. Evol.">
        <title>Comparative genomics and transcriptomics analyses reveal divergent lifestyle features of nematode endoparasitic fungus Hirsutella minnesotensis.</title>
        <authorList>
            <person name="Lai Y."/>
            <person name="Liu K."/>
            <person name="Zhang X."/>
            <person name="Zhang X."/>
            <person name="Li K."/>
            <person name="Wang N."/>
            <person name="Shu C."/>
            <person name="Wu Y."/>
            <person name="Wang C."/>
            <person name="Bushley K.E."/>
            <person name="Xiang M."/>
            <person name="Liu X."/>
        </authorList>
    </citation>
    <scope>NUCLEOTIDE SEQUENCE [LARGE SCALE GENOMIC DNA]</scope>
    <source>
        <strain evidence="2 3">3608</strain>
    </source>
</reference>
<keyword evidence="3" id="KW-1185">Reference proteome</keyword>
<dbReference type="AlphaFoldDB" id="A0A0F7ZX41"/>
<dbReference type="EMBL" id="KQ030652">
    <property type="protein sequence ID" value="KJZ70062.1"/>
    <property type="molecule type" value="Genomic_DNA"/>
</dbReference>
<sequence length="128" mass="12389">MKTFNILPALLAALTCINAAPVENVKRETNFGGIPGSSMLSNTPLNGVGSATQGAGAEVFKAGDAILNTPIDAIGKVMNGNPMGALTGLGSNVMGLVGSLPGDLMGMAGSLTGGGIGGGAKPAKPPKA</sequence>
<accession>A0A0F7ZX41</accession>
<dbReference type="Proteomes" id="UP000054481">
    <property type="component" value="Unassembled WGS sequence"/>
</dbReference>
<name>A0A0F7ZX41_9HYPO</name>
<feature type="signal peptide" evidence="1">
    <location>
        <begin position="1"/>
        <end position="19"/>
    </location>
</feature>
<gene>
    <name evidence="2" type="ORF">HIM_10545</name>
</gene>